<dbReference type="EMBL" id="BKCJ011509981">
    <property type="protein sequence ID" value="GFD39022.1"/>
    <property type="molecule type" value="Genomic_DNA"/>
</dbReference>
<feature type="region of interest" description="Disordered" evidence="1">
    <location>
        <begin position="60"/>
        <end position="95"/>
    </location>
</feature>
<sequence length="95" mass="10732">ESDNSVPENQENDSESVTNMFNVESSTNKPSKDMSKILRPDAPIVEDWISDSKDEIEIESVTKQREPSLVKSSEHVNTSRVSVKKVEPNKQDENL</sequence>
<accession>A0A699VTX4</accession>
<proteinExistence type="predicted"/>
<feature type="compositionally biased region" description="Basic and acidic residues" evidence="1">
    <location>
        <begin position="84"/>
        <end position="95"/>
    </location>
</feature>
<gene>
    <name evidence="2" type="ORF">Tci_910991</name>
</gene>
<comment type="caution">
    <text evidence="2">The sequence shown here is derived from an EMBL/GenBank/DDBJ whole genome shotgun (WGS) entry which is preliminary data.</text>
</comment>
<reference evidence="2" key="1">
    <citation type="journal article" date="2019" name="Sci. Rep.">
        <title>Draft genome of Tanacetum cinerariifolium, the natural source of mosquito coil.</title>
        <authorList>
            <person name="Yamashiro T."/>
            <person name="Shiraishi A."/>
            <person name="Satake H."/>
            <person name="Nakayama K."/>
        </authorList>
    </citation>
    <scope>NUCLEOTIDE SEQUENCE</scope>
</reference>
<name>A0A699VTX4_TANCI</name>
<feature type="compositionally biased region" description="Polar residues" evidence="1">
    <location>
        <begin position="1"/>
        <end position="29"/>
    </location>
</feature>
<dbReference type="AlphaFoldDB" id="A0A699VTX4"/>
<protein>
    <submittedName>
        <fullName evidence="2">Uncharacterized protein</fullName>
    </submittedName>
</protein>
<feature type="non-terminal residue" evidence="2">
    <location>
        <position position="1"/>
    </location>
</feature>
<feature type="region of interest" description="Disordered" evidence="1">
    <location>
        <begin position="1"/>
        <end position="38"/>
    </location>
</feature>
<evidence type="ECO:0000256" key="1">
    <source>
        <dbReference type="SAM" id="MobiDB-lite"/>
    </source>
</evidence>
<organism evidence="2">
    <name type="scientific">Tanacetum cinerariifolium</name>
    <name type="common">Dalmatian daisy</name>
    <name type="synonym">Chrysanthemum cinerariifolium</name>
    <dbReference type="NCBI Taxonomy" id="118510"/>
    <lineage>
        <taxon>Eukaryota</taxon>
        <taxon>Viridiplantae</taxon>
        <taxon>Streptophyta</taxon>
        <taxon>Embryophyta</taxon>
        <taxon>Tracheophyta</taxon>
        <taxon>Spermatophyta</taxon>
        <taxon>Magnoliopsida</taxon>
        <taxon>eudicotyledons</taxon>
        <taxon>Gunneridae</taxon>
        <taxon>Pentapetalae</taxon>
        <taxon>asterids</taxon>
        <taxon>campanulids</taxon>
        <taxon>Asterales</taxon>
        <taxon>Asteraceae</taxon>
        <taxon>Asteroideae</taxon>
        <taxon>Anthemideae</taxon>
        <taxon>Anthemidinae</taxon>
        <taxon>Tanacetum</taxon>
    </lineage>
</organism>
<evidence type="ECO:0000313" key="2">
    <source>
        <dbReference type="EMBL" id="GFD39022.1"/>
    </source>
</evidence>
<feature type="compositionally biased region" description="Basic and acidic residues" evidence="1">
    <location>
        <begin position="60"/>
        <end position="74"/>
    </location>
</feature>